<dbReference type="InterPro" id="IPR001789">
    <property type="entry name" value="Sig_transdc_resp-reg_receiver"/>
</dbReference>
<dbReference type="SMART" id="SM00421">
    <property type="entry name" value="HTH_LUXR"/>
    <property type="match status" value="1"/>
</dbReference>
<dbReference type="Gene3D" id="3.40.50.2300">
    <property type="match status" value="1"/>
</dbReference>
<keyword evidence="1 5" id="KW-0238">DNA-binding</keyword>
<dbReference type="SUPFAM" id="SSF46894">
    <property type="entry name" value="C-terminal effector domain of the bipartite response regulators"/>
    <property type="match status" value="1"/>
</dbReference>
<dbReference type="Gene3D" id="1.10.10.10">
    <property type="entry name" value="Winged helix-like DNA-binding domain superfamily/Winged helix DNA-binding domain"/>
    <property type="match status" value="1"/>
</dbReference>
<dbReference type="Pfam" id="PF00196">
    <property type="entry name" value="GerE"/>
    <property type="match status" value="1"/>
</dbReference>
<evidence type="ECO:0000256" key="2">
    <source>
        <dbReference type="PROSITE-ProRule" id="PRU00169"/>
    </source>
</evidence>
<dbReference type="PROSITE" id="PS50110">
    <property type="entry name" value="RESPONSE_REGULATORY"/>
    <property type="match status" value="1"/>
</dbReference>
<dbReference type="GO" id="GO:0003677">
    <property type="term" value="F:DNA binding"/>
    <property type="evidence" value="ECO:0007669"/>
    <property type="project" value="UniProtKB-KW"/>
</dbReference>
<dbReference type="PROSITE" id="PS50043">
    <property type="entry name" value="HTH_LUXR_2"/>
    <property type="match status" value="1"/>
</dbReference>
<dbReference type="InterPro" id="IPR016032">
    <property type="entry name" value="Sig_transdc_resp-reg_C-effctor"/>
</dbReference>
<dbReference type="PANTHER" id="PTHR43214:SF17">
    <property type="entry name" value="TRANSCRIPTIONAL REGULATORY PROTEIN RCSB"/>
    <property type="match status" value="1"/>
</dbReference>
<comment type="caution">
    <text evidence="5">The sequence shown here is derived from an EMBL/GenBank/DDBJ whole genome shotgun (WGS) entry which is preliminary data.</text>
</comment>
<evidence type="ECO:0000313" key="6">
    <source>
        <dbReference type="Proteomes" id="UP001264980"/>
    </source>
</evidence>
<reference evidence="5 6" key="1">
    <citation type="submission" date="2023-07" db="EMBL/GenBank/DDBJ databases">
        <title>Sorghum-associated microbial communities from plants grown in Nebraska, USA.</title>
        <authorList>
            <person name="Schachtman D."/>
        </authorList>
    </citation>
    <scope>NUCLEOTIDE SEQUENCE [LARGE SCALE GENOMIC DNA]</scope>
    <source>
        <strain evidence="5 6">BE57</strain>
    </source>
</reference>
<evidence type="ECO:0000259" key="3">
    <source>
        <dbReference type="PROSITE" id="PS50043"/>
    </source>
</evidence>
<sequence>MVRVILFDSHPIIFRGIKEVFKEFGQEFVFLETSDKNELLAYLDQKHIDLVVAGINENSNLDPKIIRKRKSTPWIILYNDNLYKKALACFLNGARGLLSKSANYVETICCCREVFEDRFYICERTSNSLSQELLFDYSCRAFLRLFLKAKSKQLHKKLSNREKEVASLLLRGFRTSEIAERLNLKITTISTMKRSILQKNNARSIVELASSFY</sequence>
<dbReference type="Proteomes" id="UP001264980">
    <property type="component" value="Unassembled WGS sequence"/>
</dbReference>
<dbReference type="SUPFAM" id="SSF52172">
    <property type="entry name" value="CheY-like"/>
    <property type="match status" value="1"/>
</dbReference>
<protein>
    <submittedName>
        <fullName evidence="5">DNA-binding NarL/FixJ family response regulator</fullName>
    </submittedName>
</protein>
<keyword evidence="6" id="KW-1185">Reference proteome</keyword>
<accession>A0ABU1QUJ2</accession>
<dbReference type="InterPro" id="IPR039420">
    <property type="entry name" value="WalR-like"/>
</dbReference>
<dbReference type="InterPro" id="IPR000792">
    <property type="entry name" value="Tscrpt_reg_LuxR_C"/>
</dbReference>
<dbReference type="InterPro" id="IPR036388">
    <property type="entry name" value="WH-like_DNA-bd_sf"/>
</dbReference>
<organism evidence="5 6">
    <name type="scientific">Dyadobacter fermentans</name>
    <dbReference type="NCBI Taxonomy" id="94254"/>
    <lineage>
        <taxon>Bacteria</taxon>
        <taxon>Pseudomonadati</taxon>
        <taxon>Bacteroidota</taxon>
        <taxon>Cytophagia</taxon>
        <taxon>Cytophagales</taxon>
        <taxon>Spirosomataceae</taxon>
        <taxon>Dyadobacter</taxon>
    </lineage>
</organism>
<dbReference type="RefSeq" id="WP_309981938.1">
    <property type="nucleotide sequence ID" value="NZ_JAVDTI010000002.1"/>
</dbReference>
<feature type="domain" description="HTH luxR-type" evidence="3">
    <location>
        <begin position="151"/>
        <end position="213"/>
    </location>
</feature>
<name>A0ABU1QUJ2_9BACT</name>
<dbReference type="InterPro" id="IPR011006">
    <property type="entry name" value="CheY-like_superfamily"/>
</dbReference>
<proteinExistence type="predicted"/>
<dbReference type="EMBL" id="JAVDTI010000002">
    <property type="protein sequence ID" value="MDR6804662.1"/>
    <property type="molecule type" value="Genomic_DNA"/>
</dbReference>
<evidence type="ECO:0000259" key="4">
    <source>
        <dbReference type="PROSITE" id="PS50110"/>
    </source>
</evidence>
<dbReference type="PANTHER" id="PTHR43214">
    <property type="entry name" value="TWO-COMPONENT RESPONSE REGULATOR"/>
    <property type="match status" value="1"/>
</dbReference>
<comment type="caution">
    <text evidence="2">Lacks conserved residue(s) required for the propagation of feature annotation.</text>
</comment>
<feature type="domain" description="Response regulatory" evidence="4">
    <location>
        <begin position="3"/>
        <end position="115"/>
    </location>
</feature>
<gene>
    <name evidence="5" type="ORF">J2W84_001708</name>
</gene>
<evidence type="ECO:0000313" key="5">
    <source>
        <dbReference type="EMBL" id="MDR6804662.1"/>
    </source>
</evidence>
<dbReference type="CDD" id="cd06170">
    <property type="entry name" value="LuxR_C_like"/>
    <property type="match status" value="1"/>
</dbReference>
<evidence type="ECO:0000256" key="1">
    <source>
        <dbReference type="ARBA" id="ARBA00023125"/>
    </source>
</evidence>
<dbReference type="PROSITE" id="PS00622">
    <property type="entry name" value="HTH_LUXR_1"/>
    <property type="match status" value="1"/>
</dbReference>
<dbReference type="PRINTS" id="PR00038">
    <property type="entry name" value="HTHLUXR"/>
</dbReference>